<reference evidence="1" key="1">
    <citation type="submission" date="2025-08" db="UniProtKB">
        <authorList>
            <consortium name="Ensembl"/>
        </authorList>
    </citation>
    <scope>IDENTIFICATION</scope>
</reference>
<dbReference type="InterPro" id="IPR028426">
    <property type="entry name" value="Huntingtin_fam"/>
</dbReference>
<dbReference type="PANTHER" id="PTHR10170:SF10">
    <property type="entry name" value="HUNTINGTIN"/>
    <property type="match status" value="1"/>
</dbReference>
<dbReference type="InterPro" id="IPR048413">
    <property type="entry name" value="Htt_C-HEAT_rpt"/>
</dbReference>
<dbReference type="PANTHER" id="PTHR10170">
    <property type="entry name" value="HUNTINGTON DISEASE PROTEIN"/>
    <property type="match status" value="1"/>
</dbReference>
<dbReference type="GO" id="GO:0099111">
    <property type="term" value="P:microtubule-based transport"/>
    <property type="evidence" value="ECO:0007669"/>
    <property type="project" value="TreeGrafter"/>
</dbReference>
<dbReference type="InterPro" id="IPR016024">
    <property type="entry name" value="ARM-type_fold"/>
</dbReference>
<protein>
    <recommendedName>
        <fullName evidence="2">Huntingtin</fullName>
    </recommendedName>
</protein>
<dbReference type="Ensembl" id="ENSCHIT00010052432.1">
    <property type="protein sequence ID" value="ENSCHIP00010037372.1"/>
    <property type="gene ID" value="ENSCHIG00010027768.1"/>
</dbReference>
<dbReference type="GO" id="GO:0005737">
    <property type="term" value="C:cytoplasm"/>
    <property type="evidence" value="ECO:0007669"/>
    <property type="project" value="TreeGrafter"/>
</dbReference>
<sequence>MYLTLTELRKAHPSEDEILLQYLVPATCKAAAVLGMDKAVAEPVSRLLESALRSSHLPSTMGALHGVLYVLECDLLDDTAKQLIPVVSDYLLSSLQGKAHCVSVHSQQHVLVMCATAFYLIENYPLDVGPEFSASIIQMCGVMLSGSEEATPSVVYHCVLRGLERLLLSEQLSRLDAESLVKLSVDRVNVHSPHRAMAALGLMLTCMYTGKEKVSPGRASEPSPTAPDSESVIVAMERVSVLFDRIRKGFPCEARVVARVLPQFLDDFFPPQDVMNKVIGEFLSSQQPYPQLMATVVYQVFQTLHSAGQSSTVRDWVMLSLSNFTQRSPVAMAMWSLSCFFVSASTSPWVSAILPHVVSRMGKLEQVDVNLFCLVAADFYRHQIEEELDRRAFQSVFEVVAVPGNPYHHLLACLRSVHKAATC</sequence>
<dbReference type="SUPFAM" id="SSF48371">
    <property type="entry name" value="ARM repeat"/>
    <property type="match status" value="1"/>
</dbReference>
<organism evidence="1">
    <name type="scientific">Capra hircus</name>
    <name type="common">Goat</name>
    <dbReference type="NCBI Taxonomy" id="9925"/>
    <lineage>
        <taxon>Eukaryota</taxon>
        <taxon>Metazoa</taxon>
        <taxon>Chordata</taxon>
        <taxon>Craniata</taxon>
        <taxon>Vertebrata</taxon>
        <taxon>Euteleostomi</taxon>
        <taxon>Mammalia</taxon>
        <taxon>Eutheria</taxon>
        <taxon>Laurasiatheria</taxon>
        <taxon>Artiodactyla</taxon>
        <taxon>Ruminantia</taxon>
        <taxon>Pecora</taxon>
        <taxon>Bovidae</taxon>
        <taxon>Caprinae</taxon>
        <taxon>Capra</taxon>
    </lineage>
</organism>
<name>A0A8C2S1Q9_CAPHI</name>
<accession>A0A8C2S1Q9</accession>
<dbReference type="AlphaFoldDB" id="A0A8C2S1Q9"/>
<evidence type="ECO:0000313" key="1">
    <source>
        <dbReference type="Ensembl" id="ENSCHIP00010037372.1"/>
    </source>
</evidence>
<evidence type="ECO:0008006" key="2">
    <source>
        <dbReference type="Google" id="ProtNLM"/>
    </source>
</evidence>
<dbReference type="Pfam" id="PF20927">
    <property type="entry name" value="Htt_C-HEAT"/>
    <property type="match status" value="1"/>
</dbReference>
<proteinExistence type="predicted"/>